<evidence type="ECO:0008006" key="4">
    <source>
        <dbReference type="Google" id="ProtNLM"/>
    </source>
</evidence>
<gene>
    <name evidence="2" type="ORF">GCM10010253_07470</name>
</gene>
<evidence type="ECO:0000256" key="1">
    <source>
        <dbReference type="SAM" id="MobiDB-lite"/>
    </source>
</evidence>
<dbReference type="EMBL" id="BMSZ01000001">
    <property type="protein sequence ID" value="GGS36193.1"/>
    <property type="molecule type" value="Genomic_DNA"/>
</dbReference>
<reference evidence="3" key="1">
    <citation type="journal article" date="2019" name="Int. J. Syst. Evol. Microbiol.">
        <title>The Global Catalogue of Microorganisms (GCM) 10K type strain sequencing project: providing services to taxonomists for standard genome sequencing and annotation.</title>
        <authorList>
            <consortium name="The Broad Institute Genomics Platform"/>
            <consortium name="The Broad Institute Genome Sequencing Center for Infectious Disease"/>
            <person name="Wu L."/>
            <person name="Ma J."/>
        </authorList>
    </citation>
    <scope>NUCLEOTIDE SEQUENCE [LARGE SCALE GENOMIC DNA]</scope>
    <source>
        <strain evidence="3">JCM 4350</strain>
    </source>
</reference>
<dbReference type="Pfam" id="PF12385">
    <property type="entry name" value="Peptidase_C70"/>
    <property type="match status" value="1"/>
</dbReference>
<protein>
    <recommendedName>
        <fullName evidence="4">Peptidase C39-like domain-containing protein</fullName>
    </recommendedName>
</protein>
<evidence type="ECO:0000313" key="2">
    <source>
        <dbReference type="EMBL" id="GGS36193.1"/>
    </source>
</evidence>
<evidence type="ECO:0000313" key="3">
    <source>
        <dbReference type="Proteomes" id="UP000659767"/>
    </source>
</evidence>
<accession>A0ABQ2SS46</accession>
<dbReference type="InterPro" id="IPR022118">
    <property type="entry name" value="Peptidase_C70_AvrRpt2"/>
</dbReference>
<sequence length="232" mass="25587">MLFVSVRTRSSDPHPRFGRNAMRNRNVSPGRPGRPARSGRFSFTALLAAALLAVPAATATAAQPPATTGSTVAAAQRLNITMQAQQQSNWCWAAGGNTIAAWFGRGYSQNQFCNAAFNRNQNTQCPNSQATLGNVQTGLSWAGVRPGSYVTGWLRYPTVQAEISAQRPIETRIQWSSGGGHMHVIYGYDDANSWVYWGDPWPSSNRYNWASHAWYVNNNEFSWTHSLYRIGA</sequence>
<comment type="caution">
    <text evidence="2">The sequence shown here is derived from an EMBL/GenBank/DDBJ whole genome shotgun (WGS) entry which is preliminary data.</text>
</comment>
<dbReference type="Gene3D" id="3.90.70.10">
    <property type="entry name" value="Cysteine proteinases"/>
    <property type="match status" value="1"/>
</dbReference>
<proteinExistence type="predicted"/>
<feature type="region of interest" description="Disordered" evidence="1">
    <location>
        <begin position="1"/>
        <end position="38"/>
    </location>
</feature>
<feature type="compositionally biased region" description="Low complexity" evidence="1">
    <location>
        <begin position="28"/>
        <end position="38"/>
    </location>
</feature>
<organism evidence="2 3">
    <name type="scientific">Streptomyces badius</name>
    <dbReference type="NCBI Taxonomy" id="1941"/>
    <lineage>
        <taxon>Bacteria</taxon>
        <taxon>Bacillati</taxon>
        <taxon>Actinomycetota</taxon>
        <taxon>Actinomycetes</taxon>
        <taxon>Kitasatosporales</taxon>
        <taxon>Streptomycetaceae</taxon>
        <taxon>Streptomyces</taxon>
    </lineage>
</organism>
<name>A0ABQ2SS46_STRBA</name>
<keyword evidence="3" id="KW-1185">Reference proteome</keyword>
<dbReference type="Proteomes" id="UP000659767">
    <property type="component" value="Unassembled WGS sequence"/>
</dbReference>